<dbReference type="EMBL" id="JXOK01000050">
    <property type="protein sequence ID" value="KIN10400.1"/>
    <property type="molecule type" value="Genomic_DNA"/>
</dbReference>
<dbReference type="RefSeq" id="WP_041156050.1">
    <property type="nucleotide sequence ID" value="NZ_CBCRVP010000001.1"/>
</dbReference>
<dbReference type="InterPro" id="IPR018642">
    <property type="entry name" value="DUF2066"/>
</dbReference>
<feature type="chain" id="PRO_5002175167" description="DUF2066 domain-containing protein" evidence="2">
    <location>
        <begin position="19"/>
        <end position="404"/>
    </location>
</feature>
<accession>A0A0C3I5U3</accession>
<evidence type="ECO:0000256" key="1">
    <source>
        <dbReference type="SAM" id="MobiDB-lite"/>
    </source>
</evidence>
<comment type="caution">
    <text evidence="3">The sequence shown here is derived from an EMBL/GenBank/DDBJ whole genome shotgun (WGS) entry which is preliminary data.</text>
</comment>
<evidence type="ECO:0000313" key="3">
    <source>
        <dbReference type="EMBL" id="KIN10400.1"/>
    </source>
</evidence>
<evidence type="ECO:0000313" key="4">
    <source>
        <dbReference type="Proteomes" id="UP000031977"/>
    </source>
</evidence>
<dbReference type="Proteomes" id="UP000031977">
    <property type="component" value="Unassembled WGS sequence"/>
</dbReference>
<feature type="signal peptide" evidence="2">
    <location>
        <begin position="1"/>
        <end position="18"/>
    </location>
</feature>
<protein>
    <recommendedName>
        <fullName evidence="5">DUF2066 domain-containing protein</fullName>
    </recommendedName>
</protein>
<keyword evidence="4" id="KW-1185">Reference proteome</keyword>
<evidence type="ECO:0000256" key="2">
    <source>
        <dbReference type="SAM" id="SignalP"/>
    </source>
</evidence>
<feature type="compositionally biased region" description="Low complexity" evidence="1">
    <location>
        <begin position="378"/>
        <end position="387"/>
    </location>
</feature>
<evidence type="ECO:0008006" key="5">
    <source>
        <dbReference type="Google" id="ProtNLM"/>
    </source>
</evidence>
<feature type="compositionally biased region" description="Basic and acidic residues" evidence="1">
    <location>
        <begin position="340"/>
        <end position="353"/>
    </location>
</feature>
<dbReference type="OrthoDB" id="6195299at2"/>
<organism evidence="3 4">
    <name type="scientific">Vibrio mytili</name>
    <dbReference type="NCBI Taxonomy" id="50718"/>
    <lineage>
        <taxon>Bacteria</taxon>
        <taxon>Pseudomonadati</taxon>
        <taxon>Pseudomonadota</taxon>
        <taxon>Gammaproteobacteria</taxon>
        <taxon>Vibrionales</taxon>
        <taxon>Vibrionaceae</taxon>
        <taxon>Vibrio</taxon>
    </lineage>
</organism>
<gene>
    <name evidence="3" type="ORF">SU60_13980</name>
</gene>
<keyword evidence="2" id="KW-0732">Signal</keyword>
<dbReference type="Pfam" id="PF09839">
    <property type="entry name" value="DUF2066"/>
    <property type="match status" value="1"/>
</dbReference>
<reference evidence="3 4" key="1">
    <citation type="submission" date="2015-01" db="EMBL/GenBank/DDBJ databases">
        <title>Draft genome of Vibrio mytili type strain CAIM 528.</title>
        <authorList>
            <person name="Gonzalez-Castillo A."/>
            <person name="Gomez-Gil B."/>
            <person name="Enciso-Ibarra J."/>
        </authorList>
    </citation>
    <scope>NUCLEOTIDE SEQUENCE [LARGE SCALE GENOMIC DNA]</scope>
    <source>
        <strain evidence="3 4">CAIM 528</strain>
    </source>
</reference>
<feature type="region of interest" description="Disordered" evidence="1">
    <location>
        <begin position="335"/>
        <end position="393"/>
    </location>
</feature>
<name>A0A0C3I5U3_9VIBR</name>
<proteinExistence type="predicted"/>
<dbReference type="STRING" id="50718.SU60_13980"/>
<dbReference type="AlphaFoldDB" id="A0A0C3I5U3"/>
<sequence length="404" mass="44469">MRYFALLLLGCLALPVHALTQVDIYHAEAVIDRQLSGAESMARQQGMKDVIVRATGSDSSLQNPVIQKALESSSRYISQLGYGRVDGKASLKMQFNGTQIQSLLNQAQLPSWSPNRANILVWMVEEESYDRTIAWENSDSPNIQKLRRAAEARGLPVTIPVGDFDDVTGIEVSDVWGDFITPIAQASQRYPVDALLILRVQKDTIRWTLYDQSPSSVSASPKPPRSGSATGEQAIKAMVNGLADYYAKKNAVVVTEQPSNVLVMKVRNVNSATDFFRLENTLKQLNSVASSEIKRVQGNELTLKLHLLASKDSFQQQAASISRLHMIDEPVAELTPATEMKGETTIQKEKRATSTESADGEGSLPAIADVTESSLEDSPSPVQPSKKPVQEQYDLVYEWQSSRS</sequence>